<dbReference type="PROSITE" id="PS00092">
    <property type="entry name" value="N6_MTASE"/>
    <property type="match status" value="1"/>
</dbReference>
<name>A0A6P0UBQ4_9FLAO</name>
<comment type="similarity">
    <text evidence="1">Belongs to the N(4)/N(6)-methyltransferase family.</text>
</comment>
<accession>A0A6P0UBQ4</accession>
<dbReference type="InterPro" id="IPR002941">
    <property type="entry name" value="DNA_methylase_N4/N6"/>
</dbReference>
<dbReference type="InterPro" id="IPR029063">
    <property type="entry name" value="SAM-dependent_MTases_sf"/>
</dbReference>
<evidence type="ECO:0000313" key="9">
    <source>
        <dbReference type="Proteomes" id="UP000468443"/>
    </source>
</evidence>
<dbReference type="GO" id="GO:0008170">
    <property type="term" value="F:N-methyltransferase activity"/>
    <property type="evidence" value="ECO:0007669"/>
    <property type="project" value="InterPro"/>
</dbReference>
<keyword evidence="3 8" id="KW-0489">Methyltransferase</keyword>
<dbReference type="GO" id="GO:0009007">
    <property type="term" value="F:site-specific DNA-methyltransferase (adenine-specific) activity"/>
    <property type="evidence" value="ECO:0007669"/>
    <property type="project" value="UniProtKB-EC"/>
</dbReference>
<feature type="domain" description="DNA methylase N-4/N-6" evidence="7">
    <location>
        <begin position="27"/>
        <end position="354"/>
    </location>
</feature>
<dbReference type="SUPFAM" id="SSF53335">
    <property type="entry name" value="S-adenosyl-L-methionine-dependent methyltransferases"/>
    <property type="match status" value="1"/>
</dbReference>
<evidence type="ECO:0000256" key="4">
    <source>
        <dbReference type="ARBA" id="ARBA00022679"/>
    </source>
</evidence>
<keyword evidence="9" id="KW-1185">Reference proteome</keyword>
<sequence length="529" mass="60252">MLIKGDNLLALNTLKKHFDKLPDNEKVKCIYIDPPYNTGAAFDHYDDNLEHSEWLTLFRDRLVILKDLLQEEGFVFVQLDDSEGPYGKMVMDDVFGRDNFLVTMYIQVRYDEKTLKEDMLFNKLIEQVYIYRKNSDVKGDVNRDQVEYTDEKFCYYIKELSEPDSEIQLGGKTVGIFKEGSYKIIKAEPSKKGLKEIWASGSILDGNSSGRFFRDYLTGRDKIDGLKVLYKVSNIGDDGRGYRYFTGPKRETATRGKYYQGVPENRQSEDVTYKFVPISNFIDLASYFGNCRHEGGVEFKSGKKPEILISKLIEMASSPGDIVLDCFGGSGTTFGVSHKMDRKWIGIEIGEQAESHIIPRMKNVIGGVDKTGISKEYEWQGGGSFKYYHLGESIISIDEETKKGEFNWSLGKQFIQESLLQSYDFAVQNISVFPVQIFQDEENRPTVGKILGTSNKAVYGLALLATPQERSLTITNEEIKTIYNSLKKQPDFQSLAIYTNKGIDIAQDTIPEDLDIIKVPHAIFSELER</sequence>
<evidence type="ECO:0000313" key="8">
    <source>
        <dbReference type="EMBL" id="NER10042.1"/>
    </source>
</evidence>
<protein>
    <recommendedName>
        <fullName evidence="2">site-specific DNA-methyltransferase (adenine-specific)</fullName>
        <ecNumber evidence="2">2.1.1.72</ecNumber>
    </recommendedName>
</protein>
<dbReference type="Proteomes" id="UP000468443">
    <property type="component" value="Unassembled WGS sequence"/>
</dbReference>
<proteinExistence type="inferred from homology"/>
<evidence type="ECO:0000256" key="5">
    <source>
        <dbReference type="ARBA" id="ARBA00022691"/>
    </source>
</evidence>
<evidence type="ECO:0000256" key="2">
    <source>
        <dbReference type="ARBA" id="ARBA00011900"/>
    </source>
</evidence>
<dbReference type="Pfam" id="PF01555">
    <property type="entry name" value="N6_N4_Mtase"/>
    <property type="match status" value="1"/>
</dbReference>
<dbReference type="AlphaFoldDB" id="A0A6P0UBQ4"/>
<keyword evidence="5" id="KW-0949">S-adenosyl-L-methionine</keyword>
<dbReference type="PRINTS" id="PR00506">
    <property type="entry name" value="D21N6MTFRASE"/>
</dbReference>
<evidence type="ECO:0000259" key="7">
    <source>
        <dbReference type="Pfam" id="PF01555"/>
    </source>
</evidence>
<evidence type="ECO:0000256" key="6">
    <source>
        <dbReference type="ARBA" id="ARBA00047942"/>
    </source>
</evidence>
<dbReference type="InterPro" id="IPR002052">
    <property type="entry name" value="DNA_methylase_N6_adenine_CS"/>
</dbReference>
<keyword evidence="4 8" id="KW-0808">Transferase</keyword>
<comment type="caution">
    <text evidence="8">The sequence shown here is derived from an EMBL/GenBank/DDBJ whole genome shotgun (WGS) entry which is preliminary data.</text>
</comment>
<dbReference type="GO" id="GO:0032259">
    <property type="term" value="P:methylation"/>
    <property type="evidence" value="ECO:0007669"/>
    <property type="project" value="UniProtKB-KW"/>
</dbReference>
<dbReference type="Gene3D" id="3.40.50.150">
    <property type="entry name" value="Vaccinia Virus protein VP39"/>
    <property type="match status" value="1"/>
</dbReference>
<evidence type="ECO:0000256" key="3">
    <source>
        <dbReference type="ARBA" id="ARBA00022603"/>
    </source>
</evidence>
<organism evidence="8 9">
    <name type="scientific">Muriicola jejuensis</name>
    <dbReference type="NCBI Taxonomy" id="504488"/>
    <lineage>
        <taxon>Bacteria</taxon>
        <taxon>Pseudomonadati</taxon>
        <taxon>Bacteroidota</taxon>
        <taxon>Flavobacteriia</taxon>
        <taxon>Flavobacteriales</taxon>
        <taxon>Flavobacteriaceae</taxon>
        <taxon>Muriicola</taxon>
    </lineage>
</organism>
<comment type="catalytic activity">
    <reaction evidence="6">
        <text>a 2'-deoxyadenosine in DNA + S-adenosyl-L-methionine = an N(6)-methyl-2'-deoxyadenosine in DNA + S-adenosyl-L-homocysteine + H(+)</text>
        <dbReference type="Rhea" id="RHEA:15197"/>
        <dbReference type="Rhea" id="RHEA-COMP:12418"/>
        <dbReference type="Rhea" id="RHEA-COMP:12419"/>
        <dbReference type="ChEBI" id="CHEBI:15378"/>
        <dbReference type="ChEBI" id="CHEBI:57856"/>
        <dbReference type="ChEBI" id="CHEBI:59789"/>
        <dbReference type="ChEBI" id="CHEBI:90615"/>
        <dbReference type="ChEBI" id="CHEBI:90616"/>
        <dbReference type="EC" id="2.1.1.72"/>
    </reaction>
</comment>
<dbReference type="InterPro" id="IPR002295">
    <property type="entry name" value="N4/N6-MTase_EcoPI_Mod-like"/>
</dbReference>
<gene>
    <name evidence="8" type="ORF">GWK09_05915</name>
</gene>
<dbReference type="GO" id="GO:0003677">
    <property type="term" value="F:DNA binding"/>
    <property type="evidence" value="ECO:0007669"/>
    <property type="project" value="InterPro"/>
</dbReference>
<dbReference type="EMBL" id="JAABOP010000001">
    <property type="protein sequence ID" value="NER10042.1"/>
    <property type="molecule type" value="Genomic_DNA"/>
</dbReference>
<dbReference type="EC" id="2.1.1.72" evidence="2"/>
<reference evidence="8 9" key="1">
    <citation type="submission" date="2020-01" db="EMBL/GenBank/DDBJ databases">
        <title>Muriicola jejuensis KCTC 22299.</title>
        <authorList>
            <person name="Wang G."/>
        </authorList>
    </citation>
    <scope>NUCLEOTIDE SEQUENCE [LARGE SCALE GENOMIC DNA]</scope>
    <source>
        <strain evidence="8 9">KCTC 22299</strain>
    </source>
</reference>
<evidence type="ECO:0000256" key="1">
    <source>
        <dbReference type="ARBA" id="ARBA00006594"/>
    </source>
</evidence>